<dbReference type="InterPro" id="IPR051139">
    <property type="entry name" value="Mediator_complx_sub13"/>
</dbReference>
<evidence type="ECO:0000256" key="11">
    <source>
        <dbReference type="RuleBase" id="RU364134"/>
    </source>
</evidence>
<evidence type="ECO:0000256" key="3">
    <source>
        <dbReference type="ARBA" id="ARBA00019618"/>
    </source>
</evidence>
<keyword evidence="16" id="KW-1185">Reference proteome</keyword>
<evidence type="ECO:0000256" key="2">
    <source>
        <dbReference type="ARBA" id="ARBA00009354"/>
    </source>
</evidence>
<feature type="compositionally biased region" description="Acidic residues" evidence="12">
    <location>
        <begin position="761"/>
        <end position="773"/>
    </location>
</feature>
<evidence type="ECO:0000256" key="7">
    <source>
        <dbReference type="ARBA" id="ARBA00023163"/>
    </source>
</evidence>
<dbReference type="InterPro" id="IPR041285">
    <property type="entry name" value="MID_MedPIWI"/>
</dbReference>
<keyword evidence="6 11" id="KW-0010">Activator</keyword>
<dbReference type="Proteomes" id="UP000605846">
    <property type="component" value="Unassembled WGS sequence"/>
</dbReference>
<feature type="compositionally biased region" description="Basic and acidic residues" evidence="12">
    <location>
        <begin position="621"/>
        <end position="631"/>
    </location>
</feature>
<dbReference type="Pfam" id="PF06333">
    <property type="entry name" value="Med13_C"/>
    <property type="match status" value="1"/>
</dbReference>
<feature type="region of interest" description="Disordered" evidence="12">
    <location>
        <begin position="752"/>
        <end position="788"/>
    </location>
</feature>
<dbReference type="PANTHER" id="PTHR48249">
    <property type="entry name" value="MEDIATOR OF RNA POLYMERASE II TRANSCRIPTION SUBUNIT 13"/>
    <property type="match status" value="1"/>
</dbReference>
<evidence type="ECO:0000313" key="15">
    <source>
        <dbReference type="EMBL" id="KAF7725867.1"/>
    </source>
</evidence>
<evidence type="ECO:0000259" key="13">
    <source>
        <dbReference type="Pfam" id="PF06333"/>
    </source>
</evidence>
<gene>
    <name evidence="15" type="primary">SSN2_2</name>
    <name evidence="15" type="ORF">EC973_009199</name>
</gene>
<organism evidence="15 16">
    <name type="scientific">Apophysomyces ossiformis</name>
    <dbReference type="NCBI Taxonomy" id="679940"/>
    <lineage>
        <taxon>Eukaryota</taxon>
        <taxon>Fungi</taxon>
        <taxon>Fungi incertae sedis</taxon>
        <taxon>Mucoromycota</taxon>
        <taxon>Mucoromycotina</taxon>
        <taxon>Mucoromycetes</taxon>
        <taxon>Mucorales</taxon>
        <taxon>Mucorineae</taxon>
        <taxon>Mucoraceae</taxon>
        <taxon>Apophysomyces</taxon>
    </lineage>
</organism>
<evidence type="ECO:0000256" key="12">
    <source>
        <dbReference type="SAM" id="MobiDB-lite"/>
    </source>
</evidence>
<proteinExistence type="inferred from homology"/>
<evidence type="ECO:0000256" key="1">
    <source>
        <dbReference type="ARBA" id="ARBA00004123"/>
    </source>
</evidence>
<evidence type="ECO:0000313" key="16">
    <source>
        <dbReference type="Proteomes" id="UP000605846"/>
    </source>
</evidence>
<feature type="region of interest" description="Disordered" evidence="12">
    <location>
        <begin position="1"/>
        <end position="21"/>
    </location>
</feature>
<comment type="similarity">
    <text evidence="2 11">Belongs to the Mediator complex subunit 13 family.</text>
</comment>
<feature type="domain" description="MID" evidence="14">
    <location>
        <begin position="1028"/>
        <end position="1197"/>
    </location>
</feature>
<comment type="subcellular location">
    <subcellularLocation>
        <location evidence="1 11">Nucleus</location>
    </subcellularLocation>
</comment>
<reference evidence="15" key="1">
    <citation type="submission" date="2020-01" db="EMBL/GenBank/DDBJ databases">
        <title>Genome Sequencing of Three Apophysomyces-Like Fungal Strains Confirms a Novel Fungal Genus in the Mucoromycota with divergent Burkholderia-like Endosymbiotic Bacteria.</title>
        <authorList>
            <person name="Stajich J.E."/>
            <person name="Macias A.M."/>
            <person name="Carter-House D."/>
            <person name="Lovett B."/>
            <person name="Kasson L.R."/>
            <person name="Berry K."/>
            <person name="Grigoriev I."/>
            <person name="Chang Y."/>
            <person name="Spatafora J."/>
            <person name="Kasson M.T."/>
        </authorList>
    </citation>
    <scope>NUCLEOTIDE SEQUENCE</scope>
    <source>
        <strain evidence="15">NRRL A-21654</strain>
    </source>
</reference>
<dbReference type="PANTHER" id="PTHR48249:SF3">
    <property type="entry name" value="MEDIATOR OF RNA POLYMERASE II TRANSCRIPTION SUBUNIT 13"/>
    <property type="match status" value="1"/>
</dbReference>
<evidence type="ECO:0000256" key="9">
    <source>
        <dbReference type="ARBA" id="ARBA00025661"/>
    </source>
</evidence>
<dbReference type="GO" id="GO:0016592">
    <property type="term" value="C:mediator complex"/>
    <property type="evidence" value="ECO:0007669"/>
    <property type="project" value="InterPro"/>
</dbReference>
<evidence type="ECO:0000256" key="10">
    <source>
        <dbReference type="ARBA" id="ARBA00032008"/>
    </source>
</evidence>
<evidence type="ECO:0000256" key="8">
    <source>
        <dbReference type="ARBA" id="ARBA00023242"/>
    </source>
</evidence>
<sequence length="1504" mass="167641">MWLVSSGSANGQDPPALPHDKKKDDRIDLELWVFWFDDKHTGIVDANEYLDALEELKIGSFTWDQLSSKDLSPTASPVAQPSSAKLVSVAKEYKLFVIAIQNLIHSSMVRKGAISLGEFFVFPPSYLDSDILHDILPNERCHQRETTTLLGCTYNIYLNCSNLVLQVDTRRMRIRPLNMQDIHSRGTEIIISPSGERAQITPTRNVITPQMEEHVLRQWSLLFHIPISQLVQNHSTARLPSLISIRTASGDMILYPSSLAFIPTSARYVPATIAGTNGILGCNRGLSEDIGEKWSRWAWSANVNGEQNPAPDNSFQHIDYWNYANPRVNAFWNVFDTLSMNDALTNQSILQKVMSEPILASPLMASKSIATPVSRSDLISDTENSKNSDAGRLTFVSGTSITDITAPLTSDLKRMSPIYATPATDTHSDDIMRLGNAQAADENGHSLTDMMSKSLIVNGNQEPLANNESLHQPYGQPIADITMYESPSMHMTGDGLDMVMAMNGSENMDTVMRDLPGSWDDGLGDLDNFDLNVTEEDFDFFAEPSGNKQSTFNHQNGNTVFEETQMVVGEDPILLAMSDIPPVAENGQVDLDNFLKEAGGLIEEPMAVDIHPEEDLGLSNEGHRMSTHETDDNQAASQPDKEKIENCPENEGLEGAVSGCINQQAEVSEIVYDAEHCVIPPGFAPVRFRKGVDDTKYCDGGKFMYYSPKVKKDELLYDIYRPDYVPAQHKAAQKGDDPDIYDEKQESAIVVTIDDKTGSSSEDESTSDTDSDSGESSIGTDAASEDQWSESIKNVQEMFASRLFGDIKQSRYGTHVDQQVLDYDVPFSEAVMAKSIKPKKLVEEDYKSLDYLCQQAVMGGYPFNGGLEAAAYSGEITEGESAAVVVTRRRELIHSMYGGVGHAPSLPNDCKQVAQEFKMTLSSIFDQNEASDRDPMDILCLDQSSVSPSSRIKGPLNVQQYYDLAETNPAQLKYGKYQVKKRRSTEPNLEVLSPPDIAVCRQDDIIEGSPQMITFWEKLRLEPYYPKKAIRYFALCPRNQEFENAAVEFFKNISTIYEVCLLGSHQPFDDGSSIHGVLPIQLLPLSYGESFGERQMKSYMAACRELGKKLASYVTDNVVPVIYIINPVSALSSHLDLSACFEALMATYMSNMPASSWKPKPVMQLVPAEHVVRSSAFAGYTKFGLKSIAFSVYSKCQTLTSKNSNQANVRAAEAYTPPFVLAKTIPDSIPLSLKPPFENVCGLLDPHRAIHMAYCFSIDRKWMAVVWTDNEGELLEYAVLNTTKAASKGRMWGVFEEAWNRTKEISQRTGMTWTYVIAKLGLMFEKELKVWSCIIPKDESVAIVNVDMESILQVDSLSNQYPDVAQAEPSQCNSHETEPTDSGTTQILLLNHRIAYTRKRERASLGITLIASATEPEDWMLPLATGYLIHTPSKDEGANAEQFGGNPLVLEVSPLYMYRYRFLTFCFLEDTSRMQSDKELSVPMFEEYYQTISRPFVRKFNAII</sequence>
<name>A0A8H7ET30_9FUNG</name>
<comment type="subunit">
    <text evidence="11">Component of the SRB8-11 complex, which itself associates with the Mediator complex.</text>
</comment>
<dbReference type="GO" id="GO:0003713">
    <property type="term" value="F:transcription coactivator activity"/>
    <property type="evidence" value="ECO:0007669"/>
    <property type="project" value="TreeGrafter"/>
</dbReference>
<accession>A0A8H7ET30</accession>
<comment type="caution">
    <text evidence="15">The sequence shown here is derived from an EMBL/GenBank/DDBJ whole genome shotgun (WGS) entry which is preliminary data.</text>
</comment>
<protein>
    <recommendedName>
        <fullName evidence="3 11">Mediator of RNA polymerase II transcription subunit 13</fullName>
    </recommendedName>
    <alternativeName>
        <fullName evidence="10 11">Mediator complex subunit 13</fullName>
    </alternativeName>
</protein>
<keyword evidence="5 11" id="KW-0805">Transcription regulation</keyword>
<keyword evidence="8 11" id="KW-0539">Nucleus</keyword>
<dbReference type="OrthoDB" id="103819at2759"/>
<feature type="region of interest" description="Disordered" evidence="12">
    <location>
        <begin position="616"/>
        <end position="645"/>
    </location>
</feature>
<dbReference type="InterPro" id="IPR009401">
    <property type="entry name" value="Med13_C"/>
</dbReference>
<evidence type="ECO:0000256" key="6">
    <source>
        <dbReference type="ARBA" id="ARBA00023159"/>
    </source>
</evidence>
<comment type="function">
    <text evidence="9 11">Component of the SRB8-11 complex. The SRB8-11 complex is a regulatory module of the Mediator complex which is itself involved in regulation of basal and activated RNA polymerase II-dependent transcription. The SRB8-11 complex may be involved in the transcriptional repression of a subset of genes regulated by Mediator. It may inhibit the association of the Mediator complex with RNA polymerase II to form the holoenzyme complex.</text>
</comment>
<dbReference type="EMBL" id="JABAYA010000088">
    <property type="protein sequence ID" value="KAF7725867.1"/>
    <property type="molecule type" value="Genomic_DNA"/>
</dbReference>
<dbReference type="Pfam" id="PF18296">
    <property type="entry name" value="MID_MedPIWI"/>
    <property type="match status" value="1"/>
</dbReference>
<evidence type="ECO:0000256" key="4">
    <source>
        <dbReference type="ARBA" id="ARBA00022491"/>
    </source>
</evidence>
<evidence type="ECO:0000259" key="14">
    <source>
        <dbReference type="Pfam" id="PF18296"/>
    </source>
</evidence>
<feature type="domain" description="Mediator complex subunit Med13 C-terminal" evidence="13">
    <location>
        <begin position="1215"/>
        <end position="1390"/>
    </location>
</feature>
<dbReference type="GO" id="GO:0045944">
    <property type="term" value="P:positive regulation of transcription by RNA polymerase II"/>
    <property type="evidence" value="ECO:0007669"/>
    <property type="project" value="TreeGrafter"/>
</dbReference>
<feature type="compositionally biased region" description="Polar residues" evidence="12">
    <location>
        <begin position="1"/>
        <end position="11"/>
    </location>
</feature>
<keyword evidence="4 11" id="KW-0678">Repressor</keyword>
<evidence type="ECO:0000256" key="5">
    <source>
        <dbReference type="ARBA" id="ARBA00023015"/>
    </source>
</evidence>
<keyword evidence="7 11" id="KW-0804">Transcription</keyword>